<keyword evidence="1" id="KW-1133">Transmembrane helix</keyword>
<accession>A0A918MML3</accession>
<feature type="transmembrane region" description="Helical" evidence="1">
    <location>
        <begin position="60"/>
        <end position="80"/>
    </location>
</feature>
<comment type="caution">
    <text evidence="2">The sequence shown here is derived from an EMBL/GenBank/DDBJ whole genome shotgun (WGS) entry which is preliminary data.</text>
</comment>
<evidence type="ECO:0000256" key="1">
    <source>
        <dbReference type="SAM" id="Phobius"/>
    </source>
</evidence>
<organism evidence="2 3">
    <name type="scientific">Arenibacter certesii</name>
    <dbReference type="NCBI Taxonomy" id="228955"/>
    <lineage>
        <taxon>Bacteria</taxon>
        <taxon>Pseudomonadati</taxon>
        <taxon>Bacteroidota</taxon>
        <taxon>Flavobacteriia</taxon>
        <taxon>Flavobacteriales</taxon>
        <taxon>Flavobacteriaceae</taxon>
        <taxon>Arenibacter</taxon>
    </lineage>
</organism>
<evidence type="ECO:0000313" key="2">
    <source>
        <dbReference type="EMBL" id="GGW39006.1"/>
    </source>
</evidence>
<proteinExistence type="predicted"/>
<keyword evidence="3" id="KW-1185">Reference proteome</keyword>
<gene>
    <name evidence="2" type="ORF">GCM10007383_24730</name>
</gene>
<dbReference type="EMBL" id="BMWP01000016">
    <property type="protein sequence ID" value="GGW39006.1"/>
    <property type="molecule type" value="Genomic_DNA"/>
</dbReference>
<name>A0A918MML3_9FLAO</name>
<keyword evidence="1" id="KW-0472">Membrane</keyword>
<keyword evidence="1" id="KW-0812">Transmembrane</keyword>
<protein>
    <submittedName>
        <fullName evidence="2">Uncharacterized protein</fullName>
    </submittedName>
</protein>
<sequence>MLLTFTNPTIQFFNEVVDIMSHARIIPFNNPQLTANIYKLIEYDISIIELNIQRTGFKMFVLFIISVLFGYNLSIYWVYIML</sequence>
<reference evidence="2" key="2">
    <citation type="submission" date="2020-09" db="EMBL/GenBank/DDBJ databases">
        <authorList>
            <person name="Sun Q."/>
            <person name="Kim S."/>
        </authorList>
    </citation>
    <scope>NUCLEOTIDE SEQUENCE</scope>
    <source>
        <strain evidence="2">KCTC 12113</strain>
    </source>
</reference>
<evidence type="ECO:0000313" key="3">
    <source>
        <dbReference type="Proteomes" id="UP000634668"/>
    </source>
</evidence>
<dbReference type="AlphaFoldDB" id="A0A918MML3"/>
<reference evidence="2" key="1">
    <citation type="journal article" date="2014" name="Int. J. Syst. Evol. Microbiol.">
        <title>Complete genome sequence of Corynebacterium casei LMG S-19264T (=DSM 44701T), isolated from a smear-ripened cheese.</title>
        <authorList>
            <consortium name="US DOE Joint Genome Institute (JGI-PGF)"/>
            <person name="Walter F."/>
            <person name="Albersmeier A."/>
            <person name="Kalinowski J."/>
            <person name="Ruckert C."/>
        </authorList>
    </citation>
    <scope>NUCLEOTIDE SEQUENCE</scope>
    <source>
        <strain evidence="2">KCTC 12113</strain>
    </source>
</reference>
<dbReference type="Proteomes" id="UP000634668">
    <property type="component" value="Unassembled WGS sequence"/>
</dbReference>